<keyword evidence="4" id="KW-1185">Reference proteome</keyword>
<proteinExistence type="predicted"/>
<feature type="domain" description="Sulfatase-modifying factor enzyme-like" evidence="1">
    <location>
        <begin position="25"/>
        <end position="244"/>
    </location>
</feature>
<evidence type="ECO:0000259" key="2">
    <source>
        <dbReference type="Pfam" id="PF13088"/>
    </source>
</evidence>
<sequence length="665" mass="73696">MIVLFWLLGITTLVAQTVNSIGIRLVSIPAGKFYMGSERDGKDADESPVHRVTITKSFLLAATEVTNAQYEAFDPAHKTLRGKNGFSKEDDEAVVFVDYVNAVAFCDWLSRKEGKPYRLPTEAEWEYACRAGTISDFSTGNSLPKALQKSQQTDRDPVIVSLKVGQTVPNPWGIHDMHGNVEEWCLDWYGPYSGEQSDPVGRAAGTFRVTRGGSHGTPVTFLRSANRLAMIPEDKSWLVGFRIVQAPMPSTQPQPAATAPAVMQRVSQKRFSWHPVSTTQPVFKEPQRYVRKPDCALNVPFYSHNHQPAISWYPNGDLLAIWFSTDAESGREMTVLASRLRARATTWDEPSEFFKVPDRNMTGASLFQDKQGTLYHMNGVETDGDWQNLAMILRTSQDNGANWSKPLLANPEHRKRNQVIAGLFQTKEGWLVQAADADPGPTGGTAIHISKDRGKIWEMPYTEPQTPDYKAGATGGLIAGIHAGVVQRNDGSLLALGRKDDIPGPDSVGLRMPMSVSTDMGKTWTYSASELPPVWSGQRLVLYRLNEGPLLVVSFTHHPDEREGPKAGMLFNKASGAPYKGYGMYAALSFDEGKTWSIKKLLTDGKERYLNGGAWTGAFEMDSTHAEPKGYLAITQTPDNMIHLLSSSLHYQFNLAWLKELPINE</sequence>
<accession>A0A7G5H6T1</accession>
<dbReference type="PANTHER" id="PTHR23150">
    <property type="entry name" value="SULFATASE MODIFYING FACTOR 1, 2"/>
    <property type="match status" value="1"/>
</dbReference>
<dbReference type="SUPFAM" id="SSF56436">
    <property type="entry name" value="C-type lectin-like"/>
    <property type="match status" value="1"/>
</dbReference>
<protein>
    <submittedName>
        <fullName evidence="3">SUMF1/EgtB/PvdO family nonheme iron enzyme</fullName>
    </submittedName>
</protein>
<dbReference type="SUPFAM" id="SSF50939">
    <property type="entry name" value="Sialidases"/>
    <property type="match status" value="1"/>
</dbReference>
<organism evidence="3 4">
    <name type="scientific">Spirosoma foliorum</name>
    <dbReference type="NCBI Taxonomy" id="2710596"/>
    <lineage>
        <taxon>Bacteria</taxon>
        <taxon>Pseudomonadati</taxon>
        <taxon>Bacteroidota</taxon>
        <taxon>Cytophagia</taxon>
        <taxon>Cytophagales</taxon>
        <taxon>Cytophagaceae</taxon>
        <taxon>Spirosoma</taxon>
    </lineage>
</organism>
<dbReference type="InterPro" id="IPR016187">
    <property type="entry name" value="CTDL_fold"/>
</dbReference>
<dbReference type="AlphaFoldDB" id="A0A7G5H6T1"/>
<reference evidence="3 4" key="1">
    <citation type="submission" date="2020-07" db="EMBL/GenBank/DDBJ databases">
        <title>Spirosoma foliorum sp. nov., isolated from the leaves on the Nejang mountain Korea, Republic of.</title>
        <authorList>
            <person name="Ho H."/>
            <person name="Lee Y.-J."/>
            <person name="Nurcahyanto D.-A."/>
            <person name="Kim S.-G."/>
        </authorList>
    </citation>
    <scope>NUCLEOTIDE SEQUENCE [LARGE SCALE GENOMIC DNA]</scope>
    <source>
        <strain evidence="3 4">PL0136</strain>
    </source>
</reference>
<dbReference type="InterPro" id="IPR036278">
    <property type="entry name" value="Sialidase_sf"/>
</dbReference>
<dbReference type="Gene3D" id="2.120.10.10">
    <property type="match status" value="1"/>
</dbReference>
<feature type="domain" description="Sialidase" evidence="2">
    <location>
        <begin position="316"/>
        <end position="643"/>
    </location>
</feature>
<dbReference type="InterPro" id="IPR051043">
    <property type="entry name" value="Sulfatase_Mod_Factor_Kinase"/>
</dbReference>
<gene>
    <name evidence="3" type="ORF">H3H32_02485</name>
</gene>
<evidence type="ECO:0000313" key="4">
    <source>
        <dbReference type="Proteomes" id="UP000515369"/>
    </source>
</evidence>
<dbReference type="KEGG" id="sfol:H3H32_02485"/>
<dbReference type="InterPro" id="IPR011040">
    <property type="entry name" value="Sialidase"/>
</dbReference>
<dbReference type="Proteomes" id="UP000515369">
    <property type="component" value="Chromosome"/>
</dbReference>
<dbReference type="InterPro" id="IPR042095">
    <property type="entry name" value="SUMF_sf"/>
</dbReference>
<dbReference type="Gene3D" id="3.90.1580.10">
    <property type="entry name" value="paralog of FGE (formylglycine-generating enzyme)"/>
    <property type="match status" value="1"/>
</dbReference>
<dbReference type="CDD" id="cd15482">
    <property type="entry name" value="Sialidase_non-viral"/>
    <property type="match status" value="1"/>
</dbReference>
<evidence type="ECO:0000259" key="1">
    <source>
        <dbReference type="Pfam" id="PF03781"/>
    </source>
</evidence>
<evidence type="ECO:0000313" key="3">
    <source>
        <dbReference type="EMBL" id="QMW06823.1"/>
    </source>
</evidence>
<name>A0A7G5H6T1_9BACT</name>
<dbReference type="InterPro" id="IPR005532">
    <property type="entry name" value="SUMF_dom"/>
</dbReference>
<dbReference type="EMBL" id="CP059732">
    <property type="protein sequence ID" value="QMW06823.1"/>
    <property type="molecule type" value="Genomic_DNA"/>
</dbReference>
<dbReference type="GO" id="GO:0120147">
    <property type="term" value="F:formylglycine-generating oxidase activity"/>
    <property type="evidence" value="ECO:0007669"/>
    <property type="project" value="TreeGrafter"/>
</dbReference>
<dbReference type="Pfam" id="PF13088">
    <property type="entry name" value="BNR_2"/>
    <property type="match status" value="1"/>
</dbReference>
<dbReference type="PANTHER" id="PTHR23150:SF19">
    <property type="entry name" value="FORMYLGLYCINE-GENERATING ENZYME"/>
    <property type="match status" value="1"/>
</dbReference>
<dbReference type="Pfam" id="PF03781">
    <property type="entry name" value="FGE-sulfatase"/>
    <property type="match status" value="1"/>
</dbReference>